<feature type="transmembrane region" description="Helical" evidence="9">
    <location>
        <begin position="196"/>
        <end position="216"/>
    </location>
</feature>
<dbReference type="AlphaFoldDB" id="A0A3N0XSP1"/>
<dbReference type="GO" id="GO:0035025">
    <property type="term" value="P:positive regulation of Rho protein signal transduction"/>
    <property type="evidence" value="ECO:0007669"/>
    <property type="project" value="TreeGrafter"/>
</dbReference>
<comment type="subcellular location">
    <subcellularLocation>
        <location evidence="1">Membrane</location>
        <topology evidence="1">Multi-pass membrane protein</topology>
    </subcellularLocation>
</comment>
<evidence type="ECO:0000256" key="1">
    <source>
        <dbReference type="ARBA" id="ARBA00004141"/>
    </source>
</evidence>
<feature type="transmembrane region" description="Helical" evidence="9">
    <location>
        <begin position="119"/>
        <end position="142"/>
    </location>
</feature>
<evidence type="ECO:0000256" key="9">
    <source>
        <dbReference type="SAM" id="Phobius"/>
    </source>
</evidence>
<dbReference type="GO" id="GO:0004930">
    <property type="term" value="F:G protein-coupled receptor activity"/>
    <property type="evidence" value="ECO:0007669"/>
    <property type="project" value="UniProtKB-KW"/>
</dbReference>
<feature type="transmembrane region" description="Helical" evidence="9">
    <location>
        <begin position="48"/>
        <end position="69"/>
    </location>
</feature>
<dbReference type="PANTHER" id="PTHR24232">
    <property type="entry name" value="G-PROTEIN COUPLED RECEPTOR"/>
    <property type="match status" value="1"/>
</dbReference>
<evidence type="ECO:0000256" key="6">
    <source>
        <dbReference type="ARBA" id="ARBA00023170"/>
    </source>
</evidence>
<evidence type="ECO:0000313" key="12">
    <source>
        <dbReference type="Proteomes" id="UP000281406"/>
    </source>
</evidence>
<feature type="transmembrane region" description="Helical" evidence="9">
    <location>
        <begin position="15"/>
        <end position="36"/>
    </location>
</feature>
<dbReference type="EMBL" id="RJVU01061862">
    <property type="protein sequence ID" value="ROJ30589.1"/>
    <property type="molecule type" value="Genomic_DNA"/>
</dbReference>
<dbReference type="InterPro" id="IPR000276">
    <property type="entry name" value="GPCR_Rhodpsn"/>
</dbReference>
<keyword evidence="2 9" id="KW-0812">Transmembrane</keyword>
<feature type="domain" description="G-protein coupled receptors family 1 profile" evidence="10">
    <location>
        <begin position="27"/>
        <end position="250"/>
    </location>
</feature>
<dbReference type="SUPFAM" id="SSF81321">
    <property type="entry name" value="Family A G protein-coupled receptor-like"/>
    <property type="match status" value="1"/>
</dbReference>
<dbReference type="PROSITE" id="PS50262">
    <property type="entry name" value="G_PROTEIN_RECEP_F1_2"/>
    <property type="match status" value="1"/>
</dbReference>
<organism evidence="11 12">
    <name type="scientific">Anabarilius grahami</name>
    <name type="common">Kanglang fish</name>
    <name type="synonym">Barilius grahami</name>
    <dbReference type="NCBI Taxonomy" id="495550"/>
    <lineage>
        <taxon>Eukaryota</taxon>
        <taxon>Metazoa</taxon>
        <taxon>Chordata</taxon>
        <taxon>Craniata</taxon>
        <taxon>Vertebrata</taxon>
        <taxon>Euteleostomi</taxon>
        <taxon>Actinopterygii</taxon>
        <taxon>Neopterygii</taxon>
        <taxon>Teleostei</taxon>
        <taxon>Ostariophysi</taxon>
        <taxon>Cypriniformes</taxon>
        <taxon>Xenocyprididae</taxon>
        <taxon>Xenocypridinae</taxon>
        <taxon>Xenocypridinae incertae sedis</taxon>
        <taxon>Anabarilius</taxon>
    </lineage>
</organism>
<gene>
    <name evidence="11" type="ORF">DPX16_3837</name>
</gene>
<keyword evidence="5 9" id="KW-0472">Membrane</keyword>
<dbReference type="Pfam" id="PF00001">
    <property type="entry name" value="7tm_1"/>
    <property type="match status" value="1"/>
</dbReference>
<reference evidence="11 12" key="1">
    <citation type="submission" date="2018-10" db="EMBL/GenBank/DDBJ databases">
        <title>Genome assembly for a Yunnan-Guizhou Plateau 3E fish, Anabarilius grahami (Regan), and its evolutionary and genetic applications.</title>
        <authorList>
            <person name="Jiang W."/>
        </authorList>
    </citation>
    <scope>NUCLEOTIDE SEQUENCE [LARGE SCALE GENOMIC DNA]</scope>
    <source>
        <strain evidence="11">AG-KIZ</strain>
        <tissue evidence="11">Muscle</tissue>
    </source>
</reference>
<keyword evidence="7" id="KW-0325">Glycoprotein</keyword>
<evidence type="ECO:0000256" key="7">
    <source>
        <dbReference type="ARBA" id="ARBA00023180"/>
    </source>
</evidence>
<evidence type="ECO:0000256" key="4">
    <source>
        <dbReference type="ARBA" id="ARBA00023040"/>
    </source>
</evidence>
<sequence length="263" mass="29779">MTTSNADSFLNFHTAGWIFSLIVVLPENSYVIWLIVTGAGNGVASEFFSLNLSICEILLCLQSFLSLVARAFRGVWFFVGFLTGIPITGRPLFQCLICVERYLAVVQPVTFLKYKPLRYRVICSTAAWIMILVSCVFASFTVFKFQMYLFVCYCLSQALLTFCIMLFCCLAVLRALKQSGPGEKRREEENNMKRRAFKIIVMIIMAMLLIYASYLFTGLSYALTDELILTLWCIGQICFLLGGLVQPLLYLHRNGNLSLCKTP</sequence>
<accession>A0A3N0XSP1</accession>
<keyword evidence="6 11" id="KW-0675">Receptor</keyword>
<proteinExistence type="predicted"/>
<name>A0A3N0XSP1_ANAGA</name>
<dbReference type="Proteomes" id="UP000281406">
    <property type="component" value="Unassembled WGS sequence"/>
</dbReference>
<evidence type="ECO:0000256" key="2">
    <source>
        <dbReference type="ARBA" id="ARBA00022692"/>
    </source>
</evidence>
<keyword evidence="3 9" id="KW-1133">Transmembrane helix</keyword>
<dbReference type="GO" id="GO:0007200">
    <property type="term" value="P:phospholipase C-activating G protein-coupled receptor signaling pathway"/>
    <property type="evidence" value="ECO:0007669"/>
    <property type="project" value="TreeGrafter"/>
</dbReference>
<feature type="transmembrane region" description="Helical" evidence="9">
    <location>
        <begin position="148"/>
        <end position="176"/>
    </location>
</feature>
<evidence type="ECO:0000313" key="11">
    <source>
        <dbReference type="EMBL" id="ROJ30589.1"/>
    </source>
</evidence>
<evidence type="ECO:0000256" key="8">
    <source>
        <dbReference type="ARBA" id="ARBA00023224"/>
    </source>
</evidence>
<dbReference type="OrthoDB" id="8960839at2759"/>
<keyword evidence="12" id="KW-1185">Reference proteome</keyword>
<evidence type="ECO:0000259" key="10">
    <source>
        <dbReference type="PROSITE" id="PS50262"/>
    </source>
</evidence>
<dbReference type="Gene3D" id="1.20.1070.10">
    <property type="entry name" value="Rhodopsin 7-helix transmembrane proteins"/>
    <property type="match status" value="1"/>
</dbReference>
<evidence type="ECO:0000256" key="3">
    <source>
        <dbReference type="ARBA" id="ARBA00022989"/>
    </source>
</evidence>
<evidence type="ECO:0000256" key="5">
    <source>
        <dbReference type="ARBA" id="ARBA00023136"/>
    </source>
</evidence>
<feature type="transmembrane region" description="Helical" evidence="9">
    <location>
        <begin position="228"/>
        <end position="251"/>
    </location>
</feature>
<dbReference type="PANTHER" id="PTHR24232:SF85">
    <property type="entry name" value="G-PROTEIN COUPLED RECEPTOR 4"/>
    <property type="match status" value="1"/>
</dbReference>
<dbReference type="GO" id="GO:0005886">
    <property type="term" value="C:plasma membrane"/>
    <property type="evidence" value="ECO:0007669"/>
    <property type="project" value="TreeGrafter"/>
</dbReference>
<comment type="caution">
    <text evidence="11">The sequence shown here is derived from an EMBL/GenBank/DDBJ whole genome shotgun (WGS) entry which is preliminary data.</text>
</comment>
<dbReference type="InterPro" id="IPR017452">
    <property type="entry name" value="GPCR_Rhodpsn_7TM"/>
</dbReference>
<protein>
    <submittedName>
        <fullName evidence="11">Chemokine XC receptor 1</fullName>
    </submittedName>
</protein>
<feature type="transmembrane region" description="Helical" evidence="9">
    <location>
        <begin position="75"/>
        <end position="99"/>
    </location>
</feature>
<keyword evidence="4" id="KW-0297">G-protein coupled receptor</keyword>
<keyword evidence="8" id="KW-0807">Transducer</keyword>